<dbReference type="RefSeq" id="WP_142529179.1">
    <property type="nucleotide sequence ID" value="NZ_CBCSJO010000008.1"/>
</dbReference>
<dbReference type="OrthoDB" id="793768at2"/>
<evidence type="ECO:0000256" key="2">
    <source>
        <dbReference type="SAM" id="Phobius"/>
    </source>
</evidence>
<keyword evidence="2" id="KW-0472">Membrane</keyword>
<evidence type="ECO:0000313" key="4">
    <source>
        <dbReference type="Proteomes" id="UP000320300"/>
    </source>
</evidence>
<reference evidence="3 4" key="1">
    <citation type="submission" date="2017-05" db="EMBL/GenBank/DDBJ databases">
        <authorList>
            <person name="Varghese N."/>
            <person name="Submissions S."/>
        </authorList>
    </citation>
    <scope>NUCLEOTIDE SEQUENCE [LARGE SCALE GENOMIC DNA]</scope>
    <source>
        <strain evidence="3 4">DSM 19036</strain>
    </source>
</reference>
<dbReference type="AlphaFoldDB" id="A0A521EG20"/>
<evidence type="ECO:0000313" key="3">
    <source>
        <dbReference type="EMBL" id="SMO82411.1"/>
    </source>
</evidence>
<name>A0A521EG20_9SPHI</name>
<feature type="coiled-coil region" evidence="1">
    <location>
        <begin position="170"/>
        <end position="197"/>
    </location>
</feature>
<sequence length="198" mass="22542">MTELEEKVNMLEELFQGFVTRVKVLESDVPEYLVAFLNHYNNSLTGIYEQIDLSNRRYDHSKIQQNIDDMTKVQASMPTVIEVKNRHYFGAWSRSLIIAIVVSFFLVASSVGTALHLSNKNNELKSEARNFWFVRALYPITAKTVVSKLEEDPKTFTELAEKEIEKQNAIIAAKAIAERAEAEQKAAKENLEKAKSGK</sequence>
<evidence type="ECO:0000256" key="1">
    <source>
        <dbReference type="SAM" id="Coils"/>
    </source>
</evidence>
<proteinExistence type="predicted"/>
<keyword evidence="1" id="KW-0175">Coiled coil</keyword>
<organism evidence="3 4">
    <name type="scientific">Pedobacter westerhofensis</name>
    <dbReference type="NCBI Taxonomy" id="425512"/>
    <lineage>
        <taxon>Bacteria</taxon>
        <taxon>Pseudomonadati</taxon>
        <taxon>Bacteroidota</taxon>
        <taxon>Sphingobacteriia</taxon>
        <taxon>Sphingobacteriales</taxon>
        <taxon>Sphingobacteriaceae</taxon>
        <taxon>Pedobacter</taxon>
    </lineage>
</organism>
<accession>A0A521EG20</accession>
<keyword evidence="4" id="KW-1185">Reference proteome</keyword>
<feature type="transmembrane region" description="Helical" evidence="2">
    <location>
        <begin position="96"/>
        <end position="117"/>
    </location>
</feature>
<dbReference type="EMBL" id="FXTN01000008">
    <property type="protein sequence ID" value="SMO82411.1"/>
    <property type="molecule type" value="Genomic_DNA"/>
</dbReference>
<keyword evidence="2" id="KW-0812">Transmembrane</keyword>
<keyword evidence="2" id="KW-1133">Transmembrane helix</keyword>
<dbReference type="Proteomes" id="UP000320300">
    <property type="component" value="Unassembled WGS sequence"/>
</dbReference>
<gene>
    <name evidence="3" type="ORF">SAMN06265348_10819</name>
</gene>
<protein>
    <submittedName>
        <fullName evidence="3">Uncharacterized protein</fullName>
    </submittedName>
</protein>